<protein>
    <submittedName>
        <fullName evidence="2">Uncharacterized protein</fullName>
    </submittedName>
</protein>
<keyword evidence="3" id="KW-1185">Reference proteome</keyword>
<gene>
    <name evidence="2" type="ORF">PG993_011511</name>
</gene>
<reference evidence="2 3" key="1">
    <citation type="submission" date="2023-01" db="EMBL/GenBank/DDBJ databases">
        <title>Analysis of 21 Apiospora genomes using comparative genomics revels a genus with tremendous synthesis potential of carbohydrate active enzymes and secondary metabolites.</title>
        <authorList>
            <person name="Sorensen T."/>
        </authorList>
    </citation>
    <scope>NUCLEOTIDE SEQUENCE [LARGE SCALE GENOMIC DNA]</scope>
    <source>
        <strain evidence="2 3">CBS 33761</strain>
    </source>
</reference>
<evidence type="ECO:0000313" key="2">
    <source>
        <dbReference type="EMBL" id="KAK8030220.1"/>
    </source>
</evidence>
<proteinExistence type="predicted"/>
<evidence type="ECO:0000313" key="3">
    <source>
        <dbReference type="Proteomes" id="UP001444661"/>
    </source>
</evidence>
<feature type="compositionally biased region" description="Polar residues" evidence="1">
    <location>
        <begin position="1"/>
        <end position="11"/>
    </location>
</feature>
<accession>A0ABR1SEH5</accession>
<feature type="region of interest" description="Disordered" evidence="1">
    <location>
        <begin position="1"/>
        <end position="85"/>
    </location>
</feature>
<organism evidence="2 3">
    <name type="scientific">Apiospora rasikravindrae</name>
    <dbReference type="NCBI Taxonomy" id="990691"/>
    <lineage>
        <taxon>Eukaryota</taxon>
        <taxon>Fungi</taxon>
        <taxon>Dikarya</taxon>
        <taxon>Ascomycota</taxon>
        <taxon>Pezizomycotina</taxon>
        <taxon>Sordariomycetes</taxon>
        <taxon>Xylariomycetidae</taxon>
        <taxon>Amphisphaeriales</taxon>
        <taxon>Apiosporaceae</taxon>
        <taxon>Apiospora</taxon>
    </lineage>
</organism>
<dbReference type="EMBL" id="JAQQWK010000010">
    <property type="protein sequence ID" value="KAK8030220.1"/>
    <property type="molecule type" value="Genomic_DNA"/>
</dbReference>
<comment type="caution">
    <text evidence="2">The sequence shown here is derived from an EMBL/GenBank/DDBJ whole genome shotgun (WGS) entry which is preliminary data.</text>
</comment>
<evidence type="ECO:0000256" key="1">
    <source>
        <dbReference type="SAM" id="MobiDB-lite"/>
    </source>
</evidence>
<sequence length="85" mass="8899">MKWNSNKNAKATSGAGGGYNLPRLGEALNNSGNGTYRDGRSIAISGTDLPVYKTNNPSGSGTHRSAMEPKTSASGNDATKTFEYK</sequence>
<name>A0ABR1SEH5_9PEZI</name>
<feature type="compositionally biased region" description="Polar residues" evidence="1">
    <location>
        <begin position="53"/>
        <end position="63"/>
    </location>
</feature>
<dbReference type="Proteomes" id="UP001444661">
    <property type="component" value="Unassembled WGS sequence"/>
</dbReference>